<dbReference type="GO" id="GO:0043565">
    <property type="term" value="F:sequence-specific DNA binding"/>
    <property type="evidence" value="ECO:0007669"/>
    <property type="project" value="InterPro"/>
</dbReference>
<evidence type="ECO:0000256" key="1">
    <source>
        <dbReference type="ARBA" id="ARBA00023015"/>
    </source>
</evidence>
<evidence type="ECO:0000313" key="5">
    <source>
        <dbReference type="EMBL" id="RNL90393.1"/>
    </source>
</evidence>
<dbReference type="PANTHER" id="PTHR43280">
    <property type="entry name" value="ARAC-FAMILY TRANSCRIPTIONAL REGULATOR"/>
    <property type="match status" value="1"/>
</dbReference>
<proteinExistence type="predicted"/>
<sequence length="303" mass="35201">MADNVPYKISTISEYHSFRGLPAPEHPLVSVINFDDIQLKEEEPESLVCGFYTIALKRHPDARLKYGQQEYDFNEGVMLFMAPGQVFGIRKGLEERPTGWMLMLHPDYLWNTRLATAIKHYEYFDYAIHEALFLSKKEEESITGIFQIIRQEYHTNIDNYSHNIIIAQLELLLSYSERFYNRQFITRSIASHKILEQLEEILNGYFTKDSLIETGIPTVQGVAEKLHVSPKYLSSLLKNLTGQNTQQHIHHRLIEKAKEKLSTTGLSVSEIAFQLGFEHSQSFSRLFKMKTKQSPMEFRASFN</sequence>
<dbReference type="SMART" id="SM00342">
    <property type="entry name" value="HTH_ARAC"/>
    <property type="match status" value="1"/>
</dbReference>
<organism evidence="5 6">
    <name type="scientific">Sinomicrobium pectinilyticum</name>
    <dbReference type="NCBI Taxonomy" id="1084421"/>
    <lineage>
        <taxon>Bacteria</taxon>
        <taxon>Pseudomonadati</taxon>
        <taxon>Bacteroidota</taxon>
        <taxon>Flavobacteriia</taxon>
        <taxon>Flavobacteriales</taxon>
        <taxon>Flavobacteriaceae</taxon>
        <taxon>Sinomicrobium</taxon>
    </lineage>
</organism>
<dbReference type="OrthoDB" id="2600165at2"/>
<evidence type="ECO:0000256" key="2">
    <source>
        <dbReference type="ARBA" id="ARBA00023125"/>
    </source>
</evidence>
<dbReference type="GO" id="GO:0003700">
    <property type="term" value="F:DNA-binding transcription factor activity"/>
    <property type="evidence" value="ECO:0007669"/>
    <property type="project" value="InterPro"/>
</dbReference>
<evidence type="ECO:0000256" key="3">
    <source>
        <dbReference type="ARBA" id="ARBA00023163"/>
    </source>
</evidence>
<evidence type="ECO:0000313" key="6">
    <source>
        <dbReference type="Proteomes" id="UP000267469"/>
    </source>
</evidence>
<dbReference type="InterPro" id="IPR009057">
    <property type="entry name" value="Homeodomain-like_sf"/>
</dbReference>
<dbReference type="EMBL" id="RJTM01000030">
    <property type="protein sequence ID" value="RNL90393.1"/>
    <property type="molecule type" value="Genomic_DNA"/>
</dbReference>
<keyword evidence="2" id="KW-0238">DNA-binding</keyword>
<feature type="domain" description="HTH araC/xylS-type" evidence="4">
    <location>
        <begin position="196"/>
        <end position="301"/>
    </location>
</feature>
<dbReference type="Gene3D" id="1.10.10.60">
    <property type="entry name" value="Homeodomain-like"/>
    <property type="match status" value="1"/>
</dbReference>
<keyword evidence="1" id="KW-0805">Transcription regulation</keyword>
<dbReference type="Pfam" id="PF12833">
    <property type="entry name" value="HTH_18"/>
    <property type="match status" value="1"/>
</dbReference>
<reference evidence="5 6" key="1">
    <citation type="submission" date="2018-10" db="EMBL/GenBank/DDBJ databases">
        <title>Sinomicrobium pectinilyticum sp. nov., a pectinase-producing bacterium isolated from alkaline and saline soil, and emended description of the genus Sinomicrobium.</title>
        <authorList>
            <person name="Cheng B."/>
            <person name="Li C."/>
            <person name="Lai Q."/>
            <person name="Du M."/>
            <person name="Shao Z."/>
            <person name="Xu P."/>
            <person name="Yang C."/>
        </authorList>
    </citation>
    <scope>NUCLEOTIDE SEQUENCE [LARGE SCALE GENOMIC DNA]</scope>
    <source>
        <strain evidence="5 6">5DNS001</strain>
    </source>
</reference>
<dbReference type="InterPro" id="IPR018060">
    <property type="entry name" value="HTH_AraC"/>
</dbReference>
<accession>A0A3N0ERB0</accession>
<dbReference type="SUPFAM" id="SSF46689">
    <property type="entry name" value="Homeodomain-like"/>
    <property type="match status" value="1"/>
</dbReference>
<dbReference type="AlphaFoldDB" id="A0A3N0ERB0"/>
<dbReference type="PANTHER" id="PTHR43280:SF32">
    <property type="entry name" value="TRANSCRIPTIONAL REGULATORY PROTEIN"/>
    <property type="match status" value="1"/>
</dbReference>
<comment type="caution">
    <text evidence="5">The sequence shown here is derived from an EMBL/GenBank/DDBJ whole genome shotgun (WGS) entry which is preliminary data.</text>
</comment>
<dbReference type="RefSeq" id="WP_123215185.1">
    <property type="nucleotide sequence ID" value="NZ_RJTM01000030.1"/>
</dbReference>
<keyword evidence="3" id="KW-0804">Transcription</keyword>
<name>A0A3N0ERB0_SINP1</name>
<dbReference type="Proteomes" id="UP000267469">
    <property type="component" value="Unassembled WGS sequence"/>
</dbReference>
<evidence type="ECO:0000259" key="4">
    <source>
        <dbReference type="PROSITE" id="PS01124"/>
    </source>
</evidence>
<protein>
    <submittedName>
        <fullName evidence="5">AraC family transcriptional regulator</fullName>
    </submittedName>
</protein>
<dbReference type="PROSITE" id="PS01124">
    <property type="entry name" value="HTH_ARAC_FAMILY_2"/>
    <property type="match status" value="1"/>
</dbReference>
<keyword evidence="6" id="KW-1185">Reference proteome</keyword>
<gene>
    <name evidence="5" type="ORF">ED312_06395</name>
</gene>